<dbReference type="EMBL" id="HBUE01099903">
    <property type="protein sequence ID" value="CAG6484711.1"/>
    <property type="molecule type" value="Transcribed_RNA"/>
</dbReference>
<dbReference type="AlphaFoldDB" id="A0A8D8C1T9"/>
<feature type="region of interest" description="Disordered" evidence="1">
    <location>
        <begin position="1"/>
        <end position="20"/>
    </location>
</feature>
<accession>A0A8D8C1T9</accession>
<feature type="compositionally biased region" description="Polar residues" evidence="1">
    <location>
        <begin position="9"/>
        <end position="18"/>
    </location>
</feature>
<evidence type="ECO:0000256" key="1">
    <source>
        <dbReference type="SAM" id="MobiDB-lite"/>
    </source>
</evidence>
<dbReference type="EMBL" id="HBUE01099904">
    <property type="protein sequence ID" value="CAG6484713.1"/>
    <property type="molecule type" value="Transcribed_RNA"/>
</dbReference>
<protein>
    <submittedName>
        <fullName evidence="2">(northern house mosquito) hypothetical protein</fullName>
    </submittedName>
</protein>
<name>A0A8D8C1T9_CULPI</name>
<organism evidence="2">
    <name type="scientific">Culex pipiens</name>
    <name type="common">House mosquito</name>
    <dbReference type="NCBI Taxonomy" id="7175"/>
    <lineage>
        <taxon>Eukaryota</taxon>
        <taxon>Metazoa</taxon>
        <taxon>Ecdysozoa</taxon>
        <taxon>Arthropoda</taxon>
        <taxon>Hexapoda</taxon>
        <taxon>Insecta</taxon>
        <taxon>Pterygota</taxon>
        <taxon>Neoptera</taxon>
        <taxon>Endopterygota</taxon>
        <taxon>Diptera</taxon>
        <taxon>Nematocera</taxon>
        <taxon>Culicoidea</taxon>
        <taxon>Culicidae</taxon>
        <taxon>Culicinae</taxon>
        <taxon>Culicini</taxon>
        <taxon>Culex</taxon>
        <taxon>Culex</taxon>
    </lineage>
</organism>
<evidence type="ECO:0000313" key="2">
    <source>
        <dbReference type="EMBL" id="CAG6484713.1"/>
    </source>
</evidence>
<reference evidence="2" key="1">
    <citation type="submission" date="2021-05" db="EMBL/GenBank/DDBJ databases">
        <authorList>
            <person name="Alioto T."/>
            <person name="Alioto T."/>
            <person name="Gomez Garrido J."/>
        </authorList>
    </citation>
    <scope>NUCLEOTIDE SEQUENCE</scope>
</reference>
<proteinExistence type="predicted"/>
<sequence length="103" mass="12138">MSRRKCRRNQSTTTTNRKLNPETEIVRKCQRRRFGESISTFPKRGVTTTWILKHLCLLLGIRRRFRSRSSLLLLVRQPQCSHGTRMDASSCDFQSTIRSQLQQ</sequence>